<keyword evidence="4" id="KW-1185">Reference proteome</keyword>
<evidence type="ECO:0000313" key="3">
    <source>
        <dbReference type="EMBL" id="GGU02037.1"/>
    </source>
</evidence>
<keyword evidence="1" id="KW-1133">Transmembrane helix</keyword>
<evidence type="ECO:0008006" key="5">
    <source>
        <dbReference type="Google" id="ProtNLM"/>
    </source>
</evidence>
<proteinExistence type="predicted"/>
<reference evidence="3" key="4">
    <citation type="submission" date="2020-09" db="EMBL/GenBank/DDBJ databases">
        <authorList>
            <person name="Sun Q."/>
            <person name="Ohkuma M."/>
        </authorList>
    </citation>
    <scope>NUCLEOTIDE SEQUENCE</scope>
    <source>
        <strain evidence="3">JCM 31740</strain>
    </source>
</reference>
<sequence>MNSSTVLYVFTPYQYVEWAAGGLAEPLLSLRLSPGVNTLNLSRGNYTLVVLRAEPNQVTLNLTPYWSVEELYVAPYFSVQVSVGSKTELYAFTEPEFQVWEMDGPAQPSYNFTLLPGRNTVDVGPGTYVFVALNVTRANFTLLPQYPVLLNLLFQQESQFPPVGVSALGLYNYSGTLVPYTVTTDEVLGFFNVSTLEAVELDDPQVRGATIQLNVMLNGSGQYWLQDVLSLLTGNQTTYLDFNVWNASAPNASLRGVKGTGSFVLGTQGQRVFAGSTYPIVYHLPFAGYLDVKESPVEGGTNVTFGYVILQDGDLVPPIQRWFAWVFVPVRGELTVSPFTAGDGSAEDAELVVGGISGGDVSQILASDVRLALFYYNEGITPFPAVYGVGLDTLEGATGVGQLLSANGLVVLVPGVPLNYFLTDHFSPAVPTTYVTVVNWTKAYSLYLRSPFVLEFPPNFTSHGLTYKLVKIETVVDGRVVEVNDSFVEVTPSPTFQNVTIVAVYRGPPSLQLWEFLVLAALVSGTVLLARRRRL</sequence>
<organism evidence="2 4">
    <name type="scientific">Sulfodiicoccus acidiphilus</name>
    <dbReference type="NCBI Taxonomy" id="1670455"/>
    <lineage>
        <taxon>Archaea</taxon>
        <taxon>Thermoproteota</taxon>
        <taxon>Thermoprotei</taxon>
        <taxon>Sulfolobales</taxon>
        <taxon>Sulfolobaceae</taxon>
        <taxon>Sulfodiicoccus</taxon>
    </lineage>
</organism>
<keyword evidence="1" id="KW-0472">Membrane</keyword>
<dbReference type="Proteomes" id="UP000276741">
    <property type="component" value="Chromosome"/>
</dbReference>
<keyword evidence="1" id="KW-0812">Transmembrane</keyword>
<dbReference type="EMBL" id="AP018553">
    <property type="protein sequence ID" value="BBD73652.1"/>
    <property type="molecule type" value="Genomic_DNA"/>
</dbReference>
<evidence type="ECO:0000313" key="2">
    <source>
        <dbReference type="EMBL" id="BBD73652.1"/>
    </source>
</evidence>
<reference evidence="2" key="3">
    <citation type="journal article" date="2019" name="BMC Res. Notes">
        <title>Complete genome sequence of the Sulfodiicoccus acidiphilus strain HS-1T, the first crenarchaeon that lacks polB3, isolated from an acidic hot spring in Ohwaku-dani, Hakone, Japan.</title>
        <authorList>
            <person name="Sakai H.D."/>
            <person name="Kurosawa N."/>
        </authorList>
    </citation>
    <scope>NUCLEOTIDE SEQUENCE</scope>
    <source>
        <strain evidence="2">HS-1</strain>
    </source>
</reference>
<dbReference type="Proteomes" id="UP000616143">
    <property type="component" value="Unassembled WGS sequence"/>
</dbReference>
<accession>A0A348B650</accession>
<evidence type="ECO:0000256" key="1">
    <source>
        <dbReference type="SAM" id="Phobius"/>
    </source>
</evidence>
<reference evidence="3" key="1">
    <citation type="journal article" date="2014" name="Int. J. Syst. Evol. Microbiol.">
        <title>Complete genome sequence of Corynebacterium casei LMG S-19264T (=DSM 44701T), isolated from a smear-ripened cheese.</title>
        <authorList>
            <consortium name="US DOE Joint Genome Institute (JGI-PGF)"/>
            <person name="Walter F."/>
            <person name="Albersmeier A."/>
            <person name="Kalinowski J."/>
            <person name="Ruckert C."/>
        </authorList>
    </citation>
    <scope>NUCLEOTIDE SEQUENCE</scope>
    <source>
        <strain evidence="3">JCM 31740</strain>
    </source>
</reference>
<protein>
    <recommendedName>
        <fullName evidence="5">Thermopsin</fullName>
    </recommendedName>
</protein>
<feature type="transmembrane region" description="Helical" evidence="1">
    <location>
        <begin position="511"/>
        <end position="530"/>
    </location>
</feature>
<evidence type="ECO:0000313" key="4">
    <source>
        <dbReference type="Proteomes" id="UP000276741"/>
    </source>
</evidence>
<dbReference type="AlphaFoldDB" id="A0A348B650"/>
<dbReference type="KEGG" id="sacd:HS1genome_2041"/>
<name>A0A348B650_9CREN</name>
<gene>
    <name evidence="3" type="ORF">GCM10007116_18940</name>
    <name evidence="2" type="ORF">HS1genome_2041</name>
</gene>
<reference evidence="4" key="2">
    <citation type="submission" date="2018-04" db="EMBL/GenBank/DDBJ databases">
        <title>Complete genome sequence of Sulfodiicoccus acidiphilus strain HS-1.</title>
        <authorList>
            <person name="Sakai H.D."/>
            <person name="Kurosawa N."/>
        </authorList>
    </citation>
    <scope>NUCLEOTIDE SEQUENCE [LARGE SCALE GENOMIC DNA]</scope>
    <source>
        <strain evidence="4">HS-1</strain>
    </source>
</reference>
<dbReference type="Pfam" id="PF05317">
    <property type="entry name" value="Thermopsin"/>
    <property type="match status" value="1"/>
</dbReference>
<dbReference type="InterPro" id="IPR007981">
    <property type="entry name" value="Peptidase_A5"/>
</dbReference>
<dbReference type="EMBL" id="BMQS01000021">
    <property type="protein sequence ID" value="GGU02037.1"/>
    <property type="molecule type" value="Genomic_DNA"/>
</dbReference>